<gene>
    <name evidence="1" type="ORF">EES38_12470</name>
</gene>
<comment type="caution">
    <text evidence="1">The sequence shown here is derived from an EMBL/GenBank/DDBJ whole genome shotgun (WGS) entry which is preliminary data.</text>
</comment>
<dbReference type="EMBL" id="RJVQ01000005">
    <property type="protein sequence ID" value="RQW62534.1"/>
    <property type="molecule type" value="Genomic_DNA"/>
</dbReference>
<name>A0A3N9TF86_9VIBR</name>
<evidence type="ECO:0000313" key="1">
    <source>
        <dbReference type="EMBL" id="RQW62534.1"/>
    </source>
</evidence>
<dbReference type="Proteomes" id="UP000281112">
    <property type="component" value="Unassembled WGS sequence"/>
</dbReference>
<organism evidence="1 2">
    <name type="scientific">Vibrio viridaestus</name>
    <dbReference type="NCBI Taxonomy" id="2487322"/>
    <lineage>
        <taxon>Bacteria</taxon>
        <taxon>Pseudomonadati</taxon>
        <taxon>Pseudomonadota</taxon>
        <taxon>Gammaproteobacteria</taxon>
        <taxon>Vibrionales</taxon>
        <taxon>Vibrionaceae</taxon>
        <taxon>Vibrio</taxon>
    </lineage>
</organism>
<sequence>MKRSQKINTYIYKLLIETKMDGFSVIEARDVARLFPESPKDINELRKIVYRQLLKCIECGWLRCEGSRREKRYFKTDEFNSISFEPRKPKSRVKKNIPKVSVTNQANRDYSELTIERNRLKGELEVTLGEIEKYKALKEQYPEQFQLLERLNVAANEKAALFMGNINAITNMLNSLSHERA</sequence>
<evidence type="ECO:0000313" key="2">
    <source>
        <dbReference type="Proteomes" id="UP000281112"/>
    </source>
</evidence>
<accession>A0A3N9TF86</accession>
<proteinExistence type="predicted"/>
<dbReference type="RefSeq" id="WP_124937528.1">
    <property type="nucleotide sequence ID" value="NZ_RJVQ01000005.1"/>
</dbReference>
<protein>
    <recommendedName>
        <fullName evidence="3">Transcriptional regulator VspR</fullName>
    </recommendedName>
</protein>
<reference evidence="1 2" key="1">
    <citation type="submission" date="2018-11" db="EMBL/GenBank/DDBJ databases">
        <title>Vibrio LJC006 sp. nov., isolated from seawater during the bloom of the enteromorpha.</title>
        <authorList>
            <person name="Liang J."/>
        </authorList>
    </citation>
    <scope>NUCLEOTIDE SEQUENCE [LARGE SCALE GENOMIC DNA]</scope>
    <source>
        <strain evidence="1 2">LJC006</strain>
    </source>
</reference>
<dbReference type="AlphaFoldDB" id="A0A3N9TF86"/>
<dbReference type="OrthoDB" id="5829733at2"/>
<evidence type="ECO:0008006" key="3">
    <source>
        <dbReference type="Google" id="ProtNLM"/>
    </source>
</evidence>
<keyword evidence="2" id="KW-1185">Reference proteome</keyword>